<evidence type="ECO:0000313" key="2">
    <source>
        <dbReference type="Proteomes" id="UP000275225"/>
    </source>
</evidence>
<name>A0A3N6X7P1_9ACTN</name>
<evidence type="ECO:0000313" key="1">
    <source>
        <dbReference type="EMBL" id="RQN09663.1"/>
    </source>
</evidence>
<dbReference type="OrthoDB" id="9892236at2"/>
<accession>A0A3N6X7P1</accession>
<keyword evidence="2" id="KW-1185">Reference proteome</keyword>
<organism evidence="1 2">
    <name type="scientific">Aeromicrobium camelliae</name>
    <dbReference type="NCBI Taxonomy" id="1538144"/>
    <lineage>
        <taxon>Bacteria</taxon>
        <taxon>Bacillati</taxon>
        <taxon>Actinomycetota</taxon>
        <taxon>Actinomycetes</taxon>
        <taxon>Propionibacteriales</taxon>
        <taxon>Nocardioidaceae</taxon>
        <taxon>Aeromicrobium</taxon>
    </lineage>
</organism>
<dbReference type="RefSeq" id="WP_124235518.1">
    <property type="nucleotide sequence ID" value="NZ_JBHUFI010000006.1"/>
</dbReference>
<dbReference type="AlphaFoldDB" id="A0A3N6X7P1"/>
<dbReference type="EMBL" id="RQJX01000002">
    <property type="protein sequence ID" value="RQN09663.1"/>
    <property type="molecule type" value="Genomic_DNA"/>
</dbReference>
<gene>
    <name evidence="1" type="ORF">EHW97_02105</name>
</gene>
<comment type="caution">
    <text evidence="1">The sequence shown here is derived from an EMBL/GenBank/DDBJ whole genome shotgun (WGS) entry which is preliminary data.</text>
</comment>
<sequence length="89" mass="9789">MSVDITPPVESMRLGASRVAQAHEEITRRIAALRSEISGDDALGPRDRRRCDTDTRRILSALEQLEQALDNAALTQPLFADSHPRSAHG</sequence>
<reference evidence="1 2" key="1">
    <citation type="submission" date="2018-11" db="EMBL/GenBank/DDBJ databases">
        <authorList>
            <person name="Li F."/>
        </authorList>
    </citation>
    <scope>NUCLEOTIDE SEQUENCE [LARGE SCALE GENOMIC DNA]</scope>
    <source>
        <strain evidence="1 2">YS17T</strain>
    </source>
</reference>
<protein>
    <submittedName>
        <fullName evidence="1">Uncharacterized protein</fullName>
    </submittedName>
</protein>
<proteinExistence type="predicted"/>
<dbReference type="Proteomes" id="UP000275225">
    <property type="component" value="Unassembled WGS sequence"/>
</dbReference>